<accession>A0AAE1CSR7</accession>
<name>A0AAE1CSR7_9GAST</name>
<sequence length="89" mass="9833">MQSTTPLAVPHPSRSHAHRAQTDLMVSPSASVLERNAVKRSQNGGMEAFITINSETRPGRGFHEVAYQEPLEPWATTLDHGVTRHFATK</sequence>
<keyword evidence="3" id="KW-1185">Reference proteome</keyword>
<dbReference type="EMBL" id="JAWDGP010006922">
    <property type="protein sequence ID" value="KAK3733025.1"/>
    <property type="molecule type" value="Genomic_DNA"/>
</dbReference>
<gene>
    <name evidence="2" type="ORF">RRG08_002627</name>
</gene>
<evidence type="ECO:0000313" key="3">
    <source>
        <dbReference type="Proteomes" id="UP001283361"/>
    </source>
</evidence>
<protein>
    <submittedName>
        <fullName evidence="2">Uncharacterized protein</fullName>
    </submittedName>
</protein>
<proteinExistence type="predicted"/>
<dbReference type="Proteomes" id="UP001283361">
    <property type="component" value="Unassembled WGS sequence"/>
</dbReference>
<dbReference type="AlphaFoldDB" id="A0AAE1CSR7"/>
<comment type="caution">
    <text evidence="2">The sequence shown here is derived from an EMBL/GenBank/DDBJ whole genome shotgun (WGS) entry which is preliminary data.</text>
</comment>
<evidence type="ECO:0000313" key="2">
    <source>
        <dbReference type="EMBL" id="KAK3733025.1"/>
    </source>
</evidence>
<feature type="region of interest" description="Disordered" evidence="1">
    <location>
        <begin position="1"/>
        <end position="21"/>
    </location>
</feature>
<reference evidence="2" key="1">
    <citation type="journal article" date="2023" name="G3 (Bethesda)">
        <title>A reference genome for the long-term kleptoplast-retaining sea slug Elysia crispata morphotype clarki.</title>
        <authorList>
            <person name="Eastman K.E."/>
            <person name="Pendleton A.L."/>
            <person name="Shaikh M.A."/>
            <person name="Suttiyut T."/>
            <person name="Ogas R."/>
            <person name="Tomko P."/>
            <person name="Gavelis G."/>
            <person name="Widhalm J.R."/>
            <person name="Wisecaver J.H."/>
        </authorList>
    </citation>
    <scope>NUCLEOTIDE SEQUENCE</scope>
    <source>
        <strain evidence="2">ECLA1</strain>
    </source>
</reference>
<organism evidence="2 3">
    <name type="scientific">Elysia crispata</name>
    <name type="common">lettuce slug</name>
    <dbReference type="NCBI Taxonomy" id="231223"/>
    <lineage>
        <taxon>Eukaryota</taxon>
        <taxon>Metazoa</taxon>
        <taxon>Spiralia</taxon>
        <taxon>Lophotrochozoa</taxon>
        <taxon>Mollusca</taxon>
        <taxon>Gastropoda</taxon>
        <taxon>Heterobranchia</taxon>
        <taxon>Euthyneura</taxon>
        <taxon>Panpulmonata</taxon>
        <taxon>Sacoglossa</taxon>
        <taxon>Placobranchoidea</taxon>
        <taxon>Plakobranchidae</taxon>
        <taxon>Elysia</taxon>
    </lineage>
</organism>
<evidence type="ECO:0000256" key="1">
    <source>
        <dbReference type="SAM" id="MobiDB-lite"/>
    </source>
</evidence>